<keyword evidence="7" id="KW-0521">NADP</keyword>
<name>A0A9P5HI21_9HYPO</name>
<reference evidence="13" key="1">
    <citation type="submission" date="2020-03" db="EMBL/GenBank/DDBJ databases">
        <title>Draft Genome Sequence of Cylindrodendrum hubeiense.</title>
        <authorList>
            <person name="Buettner E."/>
            <person name="Kellner H."/>
        </authorList>
    </citation>
    <scope>NUCLEOTIDE SEQUENCE</scope>
    <source>
        <strain evidence="13">IHI 201604</strain>
    </source>
</reference>
<comment type="cofactor">
    <cofactor evidence="1 11">
        <name>Zn(2+)</name>
        <dbReference type="ChEBI" id="CHEBI:29105"/>
    </cofactor>
</comment>
<dbReference type="EC" id="1.1.1.2" evidence="9"/>
<dbReference type="InterPro" id="IPR013154">
    <property type="entry name" value="ADH-like_N"/>
</dbReference>
<evidence type="ECO:0000256" key="8">
    <source>
        <dbReference type="ARBA" id="ARBA00023002"/>
    </source>
</evidence>
<dbReference type="SUPFAM" id="SSF51735">
    <property type="entry name" value="NAD(P)-binding Rossmann-fold domains"/>
    <property type="match status" value="1"/>
</dbReference>
<dbReference type="InterPro" id="IPR002328">
    <property type="entry name" value="ADH_Zn_CS"/>
</dbReference>
<keyword evidence="14" id="KW-1185">Reference proteome</keyword>
<dbReference type="EMBL" id="JAANBB010000049">
    <property type="protein sequence ID" value="KAF7553173.1"/>
    <property type="molecule type" value="Genomic_DNA"/>
</dbReference>
<feature type="domain" description="Enoyl reductase (ER)" evidence="12">
    <location>
        <begin position="21"/>
        <end position="356"/>
    </location>
</feature>
<keyword evidence="5 11" id="KW-0479">Metal-binding</keyword>
<evidence type="ECO:0000256" key="2">
    <source>
        <dbReference type="ARBA" id="ARBA00008072"/>
    </source>
</evidence>
<comment type="catalytic activity">
    <reaction evidence="10">
        <text>a primary alcohol + NADP(+) = an aldehyde + NADPH + H(+)</text>
        <dbReference type="Rhea" id="RHEA:15937"/>
        <dbReference type="ChEBI" id="CHEBI:15378"/>
        <dbReference type="ChEBI" id="CHEBI:15734"/>
        <dbReference type="ChEBI" id="CHEBI:17478"/>
        <dbReference type="ChEBI" id="CHEBI:57783"/>
        <dbReference type="ChEBI" id="CHEBI:58349"/>
        <dbReference type="EC" id="1.1.1.2"/>
    </reaction>
    <physiologicalReaction direction="left-to-right" evidence="10">
        <dbReference type="Rhea" id="RHEA:15938"/>
    </physiologicalReaction>
    <physiologicalReaction direction="right-to-left" evidence="10">
        <dbReference type="Rhea" id="RHEA:15939"/>
    </physiologicalReaction>
</comment>
<dbReference type="Pfam" id="PF08240">
    <property type="entry name" value="ADH_N"/>
    <property type="match status" value="1"/>
</dbReference>
<dbReference type="Gene3D" id="3.40.50.720">
    <property type="entry name" value="NAD(P)-binding Rossmann-like Domain"/>
    <property type="match status" value="1"/>
</dbReference>
<dbReference type="FunFam" id="3.40.50.720:FF:000158">
    <property type="entry name" value="Zinc-binding alcohol dehydrogenase"/>
    <property type="match status" value="1"/>
</dbReference>
<organism evidence="13 14">
    <name type="scientific">Cylindrodendrum hubeiense</name>
    <dbReference type="NCBI Taxonomy" id="595255"/>
    <lineage>
        <taxon>Eukaryota</taxon>
        <taxon>Fungi</taxon>
        <taxon>Dikarya</taxon>
        <taxon>Ascomycota</taxon>
        <taxon>Pezizomycotina</taxon>
        <taxon>Sordariomycetes</taxon>
        <taxon>Hypocreomycetidae</taxon>
        <taxon>Hypocreales</taxon>
        <taxon>Nectriaceae</taxon>
        <taxon>Cylindrodendrum</taxon>
    </lineage>
</organism>
<dbReference type="PROSITE" id="PS00059">
    <property type="entry name" value="ADH_ZINC"/>
    <property type="match status" value="1"/>
</dbReference>
<dbReference type="InterPro" id="IPR020843">
    <property type="entry name" value="ER"/>
</dbReference>
<dbReference type="PANTHER" id="PTHR42683">
    <property type="entry name" value="ALDEHYDE REDUCTASE"/>
    <property type="match status" value="1"/>
</dbReference>
<dbReference type="GO" id="GO:0008270">
    <property type="term" value="F:zinc ion binding"/>
    <property type="evidence" value="ECO:0007669"/>
    <property type="project" value="InterPro"/>
</dbReference>
<dbReference type="InterPro" id="IPR013149">
    <property type="entry name" value="ADH-like_C"/>
</dbReference>
<evidence type="ECO:0000313" key="14">
    <source>
        <dbReference type="Proteomes" id="UP000722485"/>
    </source>
</evidence>
<dbReference type="InterPro" id="IPR047109">
    <property type="entry name" value="CAD-like"/>
</dbReference>
<dbReference type="CDD" id="cd05283">
    <property type="entry name" value="CAD1"/>
    <property type="match status" value="1"/>
</dbReference>
<dbReference type="InterPro" id="IPR011032">
    <property type="entry name" value="GroES-like_sf"/>
</dbReference>
<evidence type="ECO:0000256" key="6">
    <source>
        <dbReference type="ARBA" id="ARBA00022833"/>
    </source>
</evidence>
<gene>
    <name evidence="13" type="ORF">G7Z17_g3801</name>
</gene>
<dbReference type="Gene3D" id="3.90.180.10">
    <property type="entry name" value="Medium-chain alcohol dehydrogenases, catalytic domain"/>
    <property type="match status" value="1"/>
</dbReference>
<keyword evidence="4" id="KW-0597">Phosphoprotein</keyword>
<dbReference type="AlphaFoldDB" id="A0A9P5HI21"/>
<evidence type="ECO:0000313" key="13">
    <source>
        <dbReference type="EMBL" id="KAF7553173.1"/>
    </source>
</evidence>
<accession>A0A9P5HI21</accession>
<comment type="caution">
    <text evidence="13">The sequence shown here is derived from an EMBL/GenBank/DDBJ whole genome shotgun (WGS) entry which is preliminary data.</text>
</comment>
<dbReference type="SMART" id="SM00829">
    <property type="entry name" value="PKS_ER"/>
    <property type="match status" value="1"/>
</dbReference>
<proteinExistence type="inferred from homology"/>
<dbReference type="GO" id="GO:0008106">
    <property type="term" value="F:alcohol dehydrogenase (NADP+) activity"/>
    <property type="evidence" value="ECO:0007669"/>
    <property type="project" value="UniProtKB-EC"/>
</dbReference>
<evidence type="ECO:0000256" key="9">
    <source>
        <dbReference type="ARBA" id="ARBA00024074"/>
    </source>
</evidence>
<comment type="similarity">
    <text evidence="2 11">Belongs to the zinc-containing alcohol dehydrogenase family.</text>
</comment>
<sequence length="358" mass="38652">MASQDYRFEGWLGLDPKSVEGNMVWQEFEPKPWEETDIDIQVTHSGICGSDIHTLRSGWGETPFPLCVGHEIVGIAVRVGTQAEGDIKLGDRVGVGAQNDSCLGRQGDCEECAAGLESYCSKMVVTYGSTHFNGGKAMGGHATHHRCPSHFVAKIPDGLASEHAAPMLCGGLTLYAPLKYHGCGPGKKVGIVGVGGLGHFGVLFARALGADLVVGISRRSSKRDEVLKMGADEYIATEEDADWAKKNDKSLDLIISTLSSSKVPMQDYLKLLRTDGTFVQVGNPDDGGYTIHPITLIMRRIKFTGSSTGSPREMAEMLQLAADQGVHPWVEQRPMGEANQAVVDMEAGKARYRYVLTN</sequence>
<evidence type="ECO:0000256" key="1">
    <source>
        <dbReference type="ARBA" id="ARBA00001947"/>
    </source>
</evidence>
<protein>
    <recommendedName>
        <fullName evidence="9">alcohol dehydrogenase (NADP(+))</fullName>
        <ecNumber evidence="9">1.1.1.2</ecNumber>
    </recommendedName>
</protein>
<evidence type="ECO:0000256" key="5">
    <source>
        <dbReference type="ARBA" id="ARBA00022723"/>
    </source>
</evidence>
<comment type="subunit">
    <text evidence="3">Homodimer.</text>
</comment>
<evidence type="ECO:0000259" key="12">
    <source>
        <dbReference type="SMART" id="SM00829"/>
    </source>
</evidence>
<keyword evidence="8" id="KW-0560">Oxidoreductase</keyword>
<evidence type="ECO:0000256" key="4">
    <source>
        <dbReference type="ARBA" id="ARBA00022553"/>
    </source>
</evidence>
<dbReference type="SUPFAM" id="SSF50129">
    <property type="entry name" value="GroES-like"/>
    <property type="match status" value="1"/>
</dbReference>
<dbReference type="Pfam" id="PF00107">
    <property type="entry name" value="ADH_zinc_N"/>
    <property type="match status" value="1"/>
</dbReference>
<evidence type="ECO:0000256" key="3">
    <source>
        <dbReference type="ARBA" id="ARBA00011738"/>
    </source>
</evidence>
<dbReference type="Proteomes" id="UP000722485">
    <property type="component" value="Unassembled WGS sequence"/>
</dbReference>
<evidence type="ECO:0000256" key="7">
    <source>
        <dbReference type="ARBA" id="ARBA00022857"/>
    </source>
</evidence>
<keyword evidence="6 11" id="KW-0862">Zinc</keyword>
<dbReference type="OrthoDB" id="1879366at2759"/>
<evidence type="ECO:0000256" key="10">
    <source>
        <dbReference type="ARBA" id="ARBA00050997"/>
    </source>
</evidence>
<dbReference type="InterPro" id="IPR036291">
    <property type="entry name" value="NAD(P)-bd_dom_sf"/>
</dbReference>
<evidence type="ECO:0000256" key="11">
    <source>
        <dbReference type="RuleBase" id="RU361277"/>
    </source>
</evidence>
<dbReference type="GO" id="GO:0006066">
    <property type="term" value="P:alcohol metabolic process"/>
    <property type="evidence" value="ECO:0007669"/>
    <property type="project" value="UniProtKB-ARBA"/>
</dbReference>